<keyword evidence="3" id="KW-0378">Hydrolase</keyword>
<keyword evidence="4" id="KW-1185">Reference proteome</keyword>
<accession>A0A4R1PMF2</accession>
<feature type="transmembrane region" description="Helical" evidence="1">
    <location>
        <begin position="128"/>
        <end position="146"/>
    </location>
</feature>
<feature type="transmembrane region" description="Helical" evidence="1">
    <location>
        <begin position="158"/>
        <end position="177"/>
    </location>
</feature>
<evidence type="ECO:0000313" key="3">
    <source>
        <dbReference type="EMBL" id="TCL31810.1"/>
    </source>
</evidence>
<dbReference type="InterPro" id="IPR042150">
    <property type="entry name" value="MmRce1-like"/>
</dbReference>
<protein>
    <submittedName>
        <fullName evidence="3">CAAX prenyl protease-like protein</fullName>
    </submittedName>
</protein>
<dbReference type="EMBL" id="SLUI01000026">
    <property type="protein sequence ID" value="TCL31810.1"/>
    <property type="molecule type" value="Genomic_DNA"/>
</dbReference>
<feature type="domain" description="CAAX prenyl protease 2/Lysostaphin resistance protein A-like" evidence="2">
    <location>
        <begin position="125"/>
        <end position="227"/>
    </location>
</feature>
<dbReference type="Pfam" id="PF02517">
    <property type="entry name" value="Rce1-like"/>
    <property type="match status" value="1"/>
</dbReference>
<organism evidence="3 4">
    <name type="scientific">Anaerospora hongkongensis</name>
    <dbReference type="NCBI Taxonomy" id="244830"/>
    <lineage>
        <taxon>Bacteria</taxon>
        <taxon>Bacillati</taxon>
        <taxon>Bacillota</taxon>
        <taxon>Negativicutes</taxon>
        <taxon>Selenomonadales</taxon>
        <taxon>Sporomusaceae</taxon>
        <taxon>Anaerospora</taxon>
    </lineage>
</organism>
<dbReference type="RefSeq" id="WP_132083702.1">
    <property type="nucleotide sequence ID" value="NZ_DAIMLW010000088.1"/>
</dbReference>
<feature type="transmembrane region" description="Helical" evidence="1">
    <location>
        <begin position="80"/>
        <end position="103"/>
    </location>
</feature>
<dbReference type="Proteomes" id="UP000295063">
    <property type="component" value="Unassembled WGS sequence"/>
</dbReference>
<dbReference type="GO" id="GO:0006508">
    <property type="term" value="P:proteolysis"/>
    <property type="evidence" value="ECO:0007669"/>
    <property type="project" value="UniProtKB-KW"/>
</dbReference>
<feature type="transmembrane region" description="Helical" evidence="1">
    <location>
        <begin position="214"/>
        <end position="231"/>
    </location>
</feature>
<keyword evidence="3" id="KW-0645">Protease</keyword>
<dbReference type="AlphaFoldDB" id="A0A4R1PMF2"/>
<reference evidence="3 4" key="1">
    <citation type="submission" date="2019-03" db="EMBL/GenBank/DDBJ databases">
        <title>Genomic Encyclopedia of Type Strains, Phase IV (KMG-IV): sequencing the most valuable type-strain genomes for metagenomic binning, comparative biology and taxonomic classification.</title>
        <authorList>
            <person name="Goeker M."/>
        </authorList>
    </citation>
    <scope>NUCLEOTIDE SEQUENCE [LARGE SCALE GENOMIC DNA]</scope>
    <source>
        <strain evidence="3 4">DSM 15969</strain>
    </source>
</reference>
<keyword evidence="1" id="KW-0812">Transmembrane</keyword>
<dbReference type="GO" id="GO:0004175">
    <property type="term" value="F:endopeptidase activity"/>
    <property type="evidence" value="ECO:0007669"/>
    <property type="project" value="UniProtKB-ARBA"/>
</dbReference>
<keyword evidence="1" id="KW-0472">Membrane</keyword>
<dbReference type="OrthoDB" id="9782250at2"/>
<feature type="transmembrane region" description="Helical" evidence="1">
    <location>
        <begin position="43"/>
        <end position="59"/>
    </location>
</feature>
<keyword evidence="1" id="KW-1133">Transmembrane helix</keyword>
<evidence type="ECO:0000256" key="1">
    <source>
        <dbReference type="SAM" id="Phobius"/>
    </source>
</evidence>
<dbReference type="PANTHER" id="PTHR35797">
    <property type="entry name" value="PROTEASE-RELATED"/>
    <property type="match status" value="1"/>
</dbReference>
<evidence type="ECO:0000259" key="2">
    <source>
        <dbReference type="Pfam" id="PF02517"/>
    </source>
</evidence>
<feature type="transmembrane region" description="Helical" evidence="1">
    <location>
        <begin position="237"/>
        <end position="256"/>
    </location>
</feature>
<sequence length="265" mass="28842">MLGKKVWLYFFLAFLFTWLLWLPLLLNARLGMALPVLPCQHYLGSYGPLLAAALTTLVFEGGQGLRSFLGRVFRPVRQPALYAFALGTPVAAFFLAAALNWLLTGQWAALGDLGVTPQLPGFNLLEAWLFWMVTFGLGEEIGWRGLALHELQKIWKPVPASFILGAVWGLWHLPAFFYHGQYLAMGLLQAAGWLVAVLYGAVVFGWLRNATGGSVLIVALWHGTFDALIAGKAAVGVIPAVMSLAVIVFGIALIKVTKGQLGYSD</sequence>
<proteinExistence type="predicted"/>
<dbReference type="PANTHER" id="PTHR35797:SF1">
    <property type="entry name" value="PROTEASE"/>
    <property type="match status" value="1"/>
</dbReference>
<dbReference type="InterPro" id="IPR003675">
    <property type="entry name" value="Rce1/LyrA-like_dom"/>
</dbReference>
<dbReference type="GO" id="GO:0080120">
    <property type="term" value="P:CAAX-box protein maturation"/>
    <property type="evidence" value="ECO:0007669"/>
    <property type="project" value="UniProtKB-ARBA"/>
</dbReference>
<evidence type="ECO:0000313" key="4">
    <source>
        <dbReference type="Proteomes" id="UP000295063"/>
    </source>
</evidence>
<comment type="caution">
    <text evidence="3">The sequence shown here is derived from an EMBL/GenBank/DDBJ whole genome shotgun (WGS) entry which is preliminary data.</text>
</comment>
<gene>
    <name evidence="3" type="ORF">EV210_12622</name>
</gene>
<feature type="transmembrane region" description="Helical" evidence="1">
    <location>
        <begin position="183"/>
        <end position="207"/>
    </location>
</feature>
<name>A0A4R1PMF2_9FIRM</name>